<dbReference type="Proteomes" id="UP000670947">
    <property type="component" value="Unassembled WGS sequence"/>
</dbReference>
<comment type="caution">
    <text evidence="1">The sequence shown here is derived from an EMBL/GenBank/DDBJ whole genome shotgun (WGS) entry which is preliminary data.</text>
</comment>
<evidence type="ECO:0000313" key="2">
    <source>
        <dbReference type="Proteomes" id="UP000670947"/>
    </source>
</evidence>
<accession>A0ABS3W771</accession>
<reference evidence="1 2" key="1">
    <citation type="submission" date="2021-03" db="EMBL/GenBank/DDBJ databases">
        <title>Paenibacillus artemisicola MWE-103 whole genome sequence.</title>
        <authorList>
            <person name="Ham Y.J."/>
        </authorList>
    </citation>
    <scope>NUCLEOTIDE SEQUENCE [LARGE SCALE GENOMIC DNA]</scope>
    <source>
        <strain evidence="1 2">MWE-103</strain>
    </source>
</reference>
<proteinExistence type="predicted"/>
<gene>
    <name evidence="1" type="ORF">I8J29_08125</name>
</gene>
<name>A0ABS3W771_9BACL</name>
<dbReference type="RefSeq" id="WP_177222031.1">
    <property type="nucleotide sequence ID" value="NZ_JAGGDJ010000003.1"/>
</dbReference>
<sequence length="55" mass="6498">MVDIDKHIQDLVDALHLDDETILKQFNFALGERELTREEALRFLAFLRSELNAKR</sequence>
<evidence type="ECO:0000313" key="1">
    <source>
        <dbReference type="EMBL" id="MBO7744156.1"/>
    </source>
</evidence>
<keyword evidence="2" id="KW-1185">Reference proteome</keyword>
<organism evidence="1 2">
    <name type="scientific">Paenibacillus artemisiicola</name>
    <dbReference type="NCBI Taxonomy" id="1172618"/>
    <lineage>
        <taxon>Bacteria</taxon>
        <taxon>Bacillati</taxon>
        <taxon>Bacillota</taxon>
        <taxon>Bacilli</taxon>
        <taxon>Bacillales</taxon>
        <taxon>Paenibacillaceae</taxon>
        <taxon>Paenibacillus</taxon>
    </lineage>
</organism>
<dbReference type="EMBL" id="JAGGDJ010000003">
    <property type="protein sequence ID" value="MBO7744156.1"/>
    <property type="molecule type" value="Genomic_DNA"/>
</dbReference>
<protein>
    <submittedName>
        <fullName evidence="1">Uncharacterized protein</fullName>
    </submittedName>
</protein>